<reference evidence="3 4" key="1">
    <citation type="submission" date="2019-11" db="EMBL/GenBank/DDBJ databases">
        <title>Bacillus idriensis genome.</title>
        <authorList>
            <person name="Konopka E.N."/>
            <person name="Newman J.D."/>
        </authorList>
    </citation>
    <scope>NUCLEOTIDE SEQUENCE [LARGE SCALE GENOMIC DNA]</scope>
    <source>
        <strain evidence="3 4">DSM 19097</strain>
    </source>
</reference>
<name>A0A6I2MFF4_9BACI</name>
<dbReference type="GO" id="GO:0004175">
    <property type="term" value="F:endopeptidase activity"/>
    <property type="evidence" value="ECO:0007669"/>
    <property type="project" value="UniProtKB-ARBA"/>
</dbReference>
<keyword evidence="1" id="KW-1133">Transmembrane helix</keyword>
<keyword evidence="1" id="KW-0812">Transmembrane</keyword>
<evidence type="ECO:0000259" key="2">
    <source>
        <dbReference type="Pfam" id="PF02517"/>
    </source>
</evidence>
<evidence type="ECO:0000313" key="4">
    <source>
        <dbReference type="Proteomes" id="UP000441585"/>
    </source>
</evidence>
<keyword evidence="3" id="KW-0482">Metalloprotease</keyword>
<dbReference type="InterPro" id="IPR052710">
    <property type="entry name" value="CAAX_protease"/>
</dbReference>
<organism evidence="3 4">
    <name type="scientific">Metabacillus idriensis</name>
    <dbReference type="NCBI Taxonomy" id="324768"/>
    <lineage>
        <taxon>Bacteria</taxon>
        <taxon>Bacillati</taxon>
        <taxon>Bacillota</taxon>
        <taxon>Bacilli</taxon>
        <taxon>Bacillales</taxon>
        <taxon>Bacillaceae</taxon>
        <taxon>Metabacillus</taxon>
    </lineage>
</organism>
<dbReference type="AlphaFoldDB" id="A0A6I2MFF4"/>
<dbReference type="RefSeq" id="WP_154319175.1">
    <property type="nucleotide sequence ID" value="NZ_CAJFZX010000001.1"/>
</dbReference>
<dbReference type="PANTHER" id="PTHR36435:SF1">
    <property type="entry name" value="CAAX AMINO TERMINAL PROTEASE FAMILY PROTEIN"/>
    <property type="match status" value="1"/>
</dbReference>
<protein>
    <submittedName>
        <fullName evidence="3">CPBP family intramembrane metalloprotease</fullName>
    </submittedName>
</protein>
<sequence>MQSISCIKQRDSWEMKDFFLLLFIAFVAVPLLIETYLYNLFEAFFKDTFYSGTLIGFFMSILFTLSLYYISIKPHALSFKEIGLVSFERGYWKQILLWTLALIVLSTFIMIFMSLMGGTYENAKTESIQQSISPLTLLIGLLSASVVSPIYEELFYRGFIYRFVRNRLGIFPGNMISSSLFTLAHIPTYNTLPVNFLSGLIFAWTYEKTNSVIPAIIIHGLFNGIAVLLTAFAS</sequence>
<dbReference type="GO" id="GO:0080120">
    <property type="term" value="P:CAAX-box protein maturation"/>
    <property type="evidence" value="ECO:0007669"/>
    <property type="project" value="UniProtKB-ARBA"/>
</dbReference>
<dbReference type="GO" id="GO:0008237">
    <property type="term" value="F:metallopeptidase activity"/>
    <property type="evidence" value="ECO:0007669"/>
    <property type="project" value="UniProtKB-KW"/>
</dbReference>
<feature type="domain" description="CAAX prenyl protease 2/Lysostaphin resistance protein A-like" evidence="2">
    <location>
        <begin position="136"/>
        <end position="224"/>
    </location>
</feature>
<evidence type="ECO:0000256" key="1">
    <source>
        <dbReference type="SAM" id="Phobius"/>
    </source>
</evidence>
<feature type="transmembrane region" description="Helical" evidence="1">
    <location>
        <begin position="212"/>
        <end position="233"/>
    </location>
</feature>
<feature type="transmembrane region" description="Helical" evidence="1">
    <location>
        <begin position="135"/>
        <end position="156"/>
    </location>
</feature>
<keyword evidence="3" id="KW-0378">Hydrolase</keyword>
<dbReference type="InterPro" id="IPR003675">
    <property type="entry name" value="Rce1/LyrA-like_dom"/>
</dbReference>
<feature type="transmembrane region" description="Helical" evidence="1">
    <location>
        <begin position="168"/>
        <end position="192"/>
    </location>
</feature>
<evidence type="ECO:0000313" key="3">
    <source>
        <dbReference type="EMBL" id="MRX55776.1"/>
    </source>
</evidence>
<feature type="transmembrane region" description="Helical" evidence="1">
    <location>
        <begin position="18"/>
        <end position="37"/>
    </location>
</feature>
<keyword evidence="4" id="KW-1185">Reference proteome</keyword>
<feature type="transmembrane region" description="Helical" evidence="1">
    <location>
        <begin position="49"/>
        <end position="70"/>
    </location>
</feature>
<keyword evidence="1" id="KW-0472">Membrane</keyword>
<gene>
    <name evidence="3" type="ORF">GJU41_17580</name>
</gene>
<dbReference type="PANTHER" id="PTHR36435">
    <property type="entry name" value="SLR1288 PROTEIN"/>
    <property type="match status" value="1"/>
</dbReference>
<feature type="transmembrane region" description="Helical" evidence="1">
    <location>
        <begin position="95"/>
        <end position="115"/>
    </location>
</feature>
<dbReference type="EMBL" id="WKKF01000006">
    <property type="protein sequence ID" value="MRX55776.1"/>
    <property type="molecule type" value="Genomic_DNA"/>
</dbReference>
<dbReference type="GO" id="GO:0006508">
    <property type="term" value="P:proteolysis"/>
    <property type="evidence" value="ECO:0007669"/>
    <property type="project" value="UniProtKB-KW"/>
</dbReference>
<keyword evidence="3" id="KW-0645">Protease</keyword>
<comment type="caution">
    <text evidence="3">The sequence shown here is derived from an EMBL/GenBank/DDBJ whole genome shotgun (WGS) entry which is preliminary data.</text>
</comment>
<dbReference type="Proteomes" id="UP000441585">
    <property type="component" value="Unassembled WGS sequence"/>
</dbReference>
<dbReference type="Pfam" id="PF02517">
    <property type="entry name" value="Rce1-like"/>
    <property type="match status" value="1"/>
</dbReference>
<accession>A0A6I2MFF4</accession>
<proteinExistence type="predicted"/>